<feature type="compositionally biased region" description="Polar residues" evidence="1">
    <location>
        <begin position="1"/>
        <end position="21"/>
    </location>
</feature>
<dbReference type="EMBL" id="JAQQWM010000001">
    <property type="protein sequence ID" value="KAK8081500.1"/>
    <property type="molecule type" value="Genomic_DNA"/>
</dbReference>
<feature type="transmembrane region" description="Helical" evidence="2">
    <location>
        <begin position="142"/>
        <end position="162"/>
    </location>
</feature>
<evidence type="ECO:0000313" key="5">
    <source>
        <dbReference type="Proteomes" id="UP001446871"/>
    </source>
</evidence>
<feature type="transmembrane region" description="Helical" evidence="2">
    <location>
        <begin position="168"/>
        <end position="186"/>
    </location>
</feature>
<evidence type="ECO:0000256" key="1">
    <source>
        <dbReference type="SAM" id="MobiDB-lite"/>
    </source>
</evidence>
<feature type="transmembrane region" description="Helical" evidence="2">
    <location>
        <begin position="193"/>
        <end position="211"/>
    </location>
</feature>
<evidence type="ECO:0000259" key="3">
    <source>
        <dbReference type="Pfam" id="PF20237"/>
    </source>
</evidence>
<evidence type="ECO:0000256" key="2">
    <source>
        <dbReference type="SAM" id="Phobius"/>
    </source>
</evidence>
<dbReference type="Pfam" id="PF20237">
    <property type="entry name" value="DUF6594"/>
    <property type="match status" value="1"/>
</dbReference>
<sequence>MGSDQANTESDSNPKSNSTSHLPDHSNDEQVDVPADSLPDPVPGPTKGSSSNSWPVLPHVKARRVQRQFFISPFPLKLNAKVAKNALNKEKTPSSDVVVFSAAEITQQATGSTVRSDATEAELDHDLRIEDRRRRQEFPRRLLTAAVGGIFVIVPMVVMSIGRTMTKCLITSTLAILLFGITLAWCSTSDEASVFIATAGYAAFLAVFVAVGDN</sequence>
<dbReference type="InterPro" id="IPR046529">
    <property type="entry name" value="DUF6594"/>
</dbReference>
<accession>A0ABR1WGA1</accession>
<feature type="region of interest" description="Disordered" evidence="1">
    <location>
        <begin position="1"/>
        <end position="55"/>
    </location>
</feature>
<keyword evidence="2" id="KW-0472">Membrane</keyword>
<proteinExistence type="predicted"/>
<feature type="domain" description="DUF6594" evidence="3">
    <location>
        <begin position="128"/>
        <end position="205"/>
    </location>
</feature>
<keyword evidence="2" id="KW-1133">Transmembrane helix</keyword>
<evidence type="ECO:0000313" key="4">
    <source>
        <dbReference type="EMBL" id="KAK8081500.1"/>
    </source>
</evidence>
<reference evidence="4 5" key="1">
    <citation type="submission" date="2023-01" db="EMBL/GenBank/DDBJ databases">
        <title>Analysis of 21 Apiospora genomes using comparative genomics revels a genus with tremendous synthesis potential of carbohydrate active enzymes and secondary metabolites.</title>
        <authorList>
            <person name="Sorensen T."/>
        </authorList>
    </citation>
    <scope>NUCLEOTIDE SEQUENCE [LARGE SCALE GENOMIC DNA]</scope>
    <source>
        <strain evidence="4 5">CBS 83171</strain>
    </source>
</reference>
<gene>
    <name evidence="4" type="ORF">PG996_000281</name>
</gene>
<keyword evidence="5" id="KW-1185">Reference proteome</keyword>
<organism evidence="4 5">
    <name type="scientific">Apiospora saccharicola</name>
    <dbReference type="NCBI Taxonomy" id="335842"/>
    <lineage>
        <taxon>Eukaryota</taxon>
        <taxon>Fungi</taxon>
        <taxon>Dikarya</taxon>
        <taxon>Ascomycota</taxon>
        <taxon>Pezizomycotina</taxon>
        <taxon>Sordariomycetes</taxon>
        <taxon>Xylariomycetidae</taxon>
        <taxon>Amphisphaeriales</taxon>
        <taxon>Apiosporaceae</taxon>
        <taxon>Apiospora</taxon>
    </lineage>
</organism>
<comment type="caution">
    <text evidence="4">The sequence shown here is derived from an EMBL/GenBank/DDBJ whole genome shotgun (WGS) entry which is preliminary data.</text>
</comment>
<keyword evidence="2" id="KW-0812">Transmembrane</keyword>
<name>A0ABR1WGA1_9PEZI</name>
<dbReference type="Proteomes" id="UP001446871">
    <property type="component" value="Unassembled WGS sequence"/>
</dbReference>
<protein>
    <recommendedName>
        <fullName evidence="3">DUF6594 domain-containing protein</fullName>
    </recommendedName>
</protein>